<gene>
    <name evidence="3" type="ORF">GGR25_000047</name>
</gene>
<dbReference type="GO" id="GO:0016491">
    <property type="term" value="F:oxidoreductase activity"/>
    <property type="evidence" value="ECO:0007669"/>
    <property type="project" value="UniProtKB-KW"/>
</dbReference>
<dbReference type="EMBL" id="JACIDS010000001">
    <property type="protein sequence ID" value="MBB3929028.1"/>
    <property type="molecule type" value="Genomic_DNA"/>
</dbReference>
<keyword evidence="4" id="KW-1185">Reference proteome</keyword>
<dbReference type="InterPro" id="IPR001041">
    <property type="entry name" value="2Fe-2S_ferredoxin-type"/>
</dbReference>
<comment type="caution">
    <text evidence="3">The sequence shown here is derived from an EMBL/GenBank/DDBJ whole genome shotgun (WGS) entry which is preliminary data.</text>
</comment>
<dbReference type="InterPro" id="IPR042204">
    <property type="entry name" value="2Fe-2S-bd_N"/>
</dbReference>
<name>A0A840AHV5_9HYPH</name>
<evidence type="ECO:0000259" key="2">
    <source>
        <dbReference type="PROSITE" id="PS51085"/>
    </source>
</evidence>
<dbReference type="Gene3D" id="3.10.20.440">
    <property type="entry name" value="2Fe-2S iron-sulphur cluster binding domain, sarcosine oxidase, alpha subunit, N-terminal domain"/>
    <property type="match status" value="1"/>
</dbReference>
<proteinExistence type="predicted"/>
<evidence type="ECO:0000313" key="3">
    <source>
        <dbReference type="EMBL" id="MBB3929028.1"/>
    </source>
</evidence>
<organism evidence="3 4">
    <name type="scientific">Kaistia hirudinis</name>
    <dbReference type="NCBI Taxonomy" id="1293440"/>
    <lineage>
        <taxon>Bacteria</taxon>
        <taxon>Pseudomonadati</taxon>
        <taxon>Pseudomonadota</taxon>
        <taxon>Alphaproteobacteria</taxon>
        <taxon>Hyphomicrobiales</taxon>
        <taxon>Kaistiaceae</taxon>
        <taxon>Kaistia</taxon>
    </lineage>
</organism>
<dbReference type="SUPFAM" id="SSF54292">
    <property type="entry name" value="2Fe-2S ferredoxin-like"/>
    <property type="match status" value="1"/>
</dbReference>
<dbReference type="PROSITE" id="PS51085">
    <property type="entry name" value="2FE2S_FER_2"/>
    <property type="match status" value="1"/>
</dbReference>
<protein>
    <submittedName>
        <fullName evidence="3">Aerobic-type carbon monoxide dehydrogenase small subunit (CoxS/CutS family)</fullName>
    </submittedName>
</protein>
<dbReference type="RefSeq" id="WP_183396731.1">
    <property type="nucleotide sequence ID" value="NZ_JACIDS010000001.1"/>
</dbReference>
<dbReference type="AlphaFoldDB" id="A0A840AHV5"/>
<reference evidence="3 4" key="1">
    <citation type="submission" date="2020-08" db="EMBL/GenBank/DDBJ databases">
        <title>Genomic Encyclopedia of Type Strains, Phase IV (KMG-IV): sequencing the most valuable type-strain genomes for metagenomic binning, comparative biology and taxonomic classification.</title>
        <authorList>
            <person name="Goeker M."/>
        </authorList>
    </citation>
    <scope>NUCLEOTIDE SEQUENCE [LARGE SCALE GENOMIC DNA]</scope>
    <source>
        <strain evidence="3 4">DSM 25966</strain>
    </source>
</reference>
<dbReference type="InterPro" id="IPR036010">
    <property type="entry name" value="2Fe-2S_ferredoxin-like_sf"/>
</dbReference>
<dbReference type="Proteomes" id="UP000553963">
    <property type="component" value="Unassembled WGS sequence"/>
</dbReference>
<evidence type="ECO:0000256" key="1">
    <source>
        <dbReference type="ARBA" id="ARBA00023002"/>
    </source>
</evidence>
<sequence>MSTLVTIDLDGRAVEAEAGRPLGALLHRELNAVLRHTAKDGAPRGVFCGMGVCFDCLVRVDGREGVRACVTPIRAGMRVETVRS</sequence>
<accession>A0A840AHV5</accession>
<keyword evidence="1" id="KW-0560">Oxidoreductase</keyword>
<dbReference type="GO" id="GO:0051536">
    <property type="term" value="F:iron-sulfur cluster binding"/>
    <property type="evidence" value="ECO:0007669"/>
    <property type="project" value="InterPro"/>
</dbReference>
<dbReference type="Pfam" id="PF13510">
    <property type="entry name" value="Fer2_4"/>
    <property type="match status" value="1"/>
</dbReference>
<feature type="domain" description="2Fe-2S ferredoxin-type" evidence="2">
    <location>
        <begin position="3"/>
        <end position="84"/>
    </location>
</feature>
<evidence type="ECO:0000313" key="4">
    <source>
        <dbReference type="Proteomes" id="UP000553963"/>
    </source>
</evidence>